<sequence>MNDALKGLSILAVTALSISIVLSMKYEWEIPFLAATGGARNSASELQRQILAGADPTLLQEPTAAGDSPTCFNGALYLSDDNGRQQHEYLSVIHGSRLYIRIKGQEVIIESPYQSSLQEAFTVDSVPVLVATRLADMANDQTDCISKPMTLSLLAR</sequence>
<dbReference type="EMBL" id="CP043869">
    <property type="protein sequence ID" value="QEQ96547.1"/>
    <property type="molecule type" value="Genomic_DNA"/>
</dbReference>
<keyword evidence="2" id="KW-1185">Reference proteome</keyword>
<evidence type="ECO:0000313" key="1">
    <source>
        <dbReference type="EMBL" id="QEQ96547.1"/>
    </source>
</evidence>
<dbReference type="KEGG" id="ncu:F0U83_07405"/>
<dbReference type="RefSeq" id="WP_138988333.1">
    <property type="nucleotide sequence ID" value="NZ_CP043869.1"/>
</dbReference>
<name>A0A5P1RAC1_9GAMM</name>
<dbReference type="OrthoDB" id="6119882at2"/>
<evidence type="ECO:0000313" key="2">
    <source>
        <dbReference type="Proteomes" id="UP000324760"/>
    </source>
</evidence>
<proteinExistence type="predicted"/>
<dbReference type="Proteomes" id="UP000324760">
    <property type="component" value="Chromosome"/>
</dbReference>
<dbReference type="AlphaFoldDB" id="A0A5P1RAC1"/>
<gene>
    <name evidence="1" type="ORF">F0U83_07405</name>
</gene>
<reference evidence="1 2" key="1">
    <citation type="journal article" date="2019" name="Biochem. Eng. J.">
        <title>Metabolic engineering of the marine bacteria Neptunomonas concharum for the production of acetoin and meso-2,3-butanediol from acetate.</title>
        <authorList>
            <person name="Li W."/>
            <person name="Pu N."/>
            <person name="Liu C.-X."/>
            <person name="Yuan Q.-P."/>
            <person name="Li Z.-J."/>
        </authorList>
    </citation>
    <scope>NUCLEOTIDE SEQUENCE [LARGE SCALE GENOMIC DNA]</scope>
    <source>
        <strain evidence="1 2">JCM17730</strain>
    </source>
</reference>
<protein>
    <submittedName>
        <fullName evidence="1">Uncharacterized protein</fullName>
    </submittedName>
</protein>
<organism evidence="1 2">
    <name type="scientific">Neptunomonas concharum</name>
    <dbReference type="NCBI Taxonomy" id="1031538"/>
    <lineage>
        <taxon>Bacteria</taxon>
        <taxon>Pseudomonadati</taxon>
        <taxon>Pseudomonadota</taxon>
        <taxon>Gammaproteobacteria</taxon>
        <taxon>Oceanospirillales</taxon>
        <taxon>Oceanospirillaceae</taxon>
        <taxon>Neptunomonas</taxon>
    </lineage>
</organism>
<accession>A0A5P1RAC1</accession>